<name>A0ABN5LQI3_9STRE</name>
<sequence>MATIGADFLFPQSCRQVQFTNMSHLFIRKRIRKRGTEIALTKPAISPHSLVLRLQASRYRRRYFANYLPFLLHSLQIISKFERNLSQTKSLSQTPLASLLPDSGSF</sequence>
<accession>A0ABN5LQI3</accession>
<protein>
    <submittedName>
        <fullName evidence="1">Uncharacterized protein</fullName>
    </submittedName>
</protein>
<gene>
    <name evidence="1" type="ORF">DK182_01255</name>
</gene>
<keyword evidence="2" id="KW-1185">Reference proteome</keyword>
<reference evidence="1 2" key="1">
    <citation type="submission" date="2018-05" db="EMBL/GenBank/DDBJ databases">
        <title>Complete genome sequences of Streptococcus sobrinus.</title>
        <authorList>
            <person name="Sales M."/>
            <person name="Jensen P.A."/>
        </authorList>
    </citation>
    <scope>NUCLEOTIDE SEQUENCE [LARGE SCALE GENOMIC DNA]</scope>
    <source>
        <strain evidence="1 2">SL1</strain>
    </source>
</reference>
<dbReference type="GeneID" id="93923150"/>
<organism evidence="1 2">
    <name type="scientific">Streptococcus sobrinus</name>
    <dbReference type="NCBI Taxonomy" id="1310"/>
    <lineage>
        <taxon>Bacteria</taxon>
        <taxon>Bacillati</taxon>
        <taxon>Bacillota</taxon>
        <taxon>Bacilli</taxon>
        <taxon>Lactobacillales</taxon>
        <taxon>Streptococcaceae</taxon>
        <taxon>Streptococcus</taxon>
    </lineage>
</organism>
<evidence type="ECO:0000313" key="1">
    <source>
        <dbReference type="EMBL" id="AWN20054.1"/>
    </source>
</evidence>
<evidence type="ECO:0000313" key="2">
    <source>
        <dbReference type="Proteomes" id="UP000245369"/>
    </source>
</evidence>
<dbReference type="RefSeq" id="WP_002961588.1">
    <property type="nucleotide sequence ID" value="NZ_CP029490.1"/>
</dbReference>
<dbReference type="Proteomes" id="UP000245369">
    <property type="component" value="Chromosome"/>
</dbReference>
<proteinExistence type="predicted"/>
<dbReference type="EMBL" id="CP029490">
    <property type="protein sequence ID" value="AWN20054.1"/>
    <property type="molecule type" value="Genomic_DNA"/>
</dbReference>